<evidence type="ECO:0008006" key="4">
    <source>
        <dbReference type="Google" id="ProtNLM"/>
    </source>
</evidence>
<feature type="region of interest" description="Disordered" evidence="1">
    <location>
        <begin position="1"/>
        <end position="30"/>
    </location>
</feature>
<proteinExistence type="predicted"/>
<dbReference type="PANTHER" id="PTHR15276">
    <property type="entry name" value="H4 D10S170 PROTEIN-RELATED"/>
    <property type="match status" value="1"/>
</dbReference>
<name>A0AAW0XBV0_CHEQU</name>
<sequence length="240" mass="26754">RMLQGKLEQPISNPPSPADFNQGDRANNLSSHIQHLRDEVSRFREQLTTAQEEHNRTAQQYANEERLIREENLRLQRKLQMEVERREALCRHLSESESSLEMEEERHYNEITSQRHRTLSSPVPYNPSPSSSRPLSPGLSGYSGGRDLFSPPSPMGRCPHCGQFQRHGSRTSQERFVKPIAPPPSSSALLATPASHHPTSSTSGSSNSTPPHHPPLVPAPQLPSSPHPVAPPSPMDVSRN</sequence>
<reference evidence="2 3" key="1">
    <citation type="journal article" date="2024" name="BMC Genomics">
        <title>Genome assembly of redclaw crayfish (Cherax quadricarinatus) provides insights into its immune adaptation and hypoxia tolerance.</title>
        <authorList>
            <person name="Liu Z."/>
            <person name="Zheng J."/>
            <person name="Li H."/>
            <person name="Fang K."/>
            <person name="Wang S."/>
            <person name="He J."/>
            <person name="Zhou D."/>
            <person name="Weng S."/>
            <person name="Chi M."/>
            <person name="Gu Z."/>
            <person name="He J."/>
            <person name="Li F."/>
            <person name="Wang M."/>
        </authorList>
    </citation>
    <scope>NUCLEOTIDE SEQUENCE [LARGE SCALE GENOMIC DNA]</scope>
    <source>
        <strain evidence="2">ZL_2023a</strain>
    </source>
</reference>
<gene>
    <name evidence="2" type="ORF">OTU49_004818</name>
</gene>
<dbReference type="PANTHER" id="PTHR15276:SF0">
    <property type="entry name" value="COILED-COIL DOMAIN-CONTAINING PROTEIN 6"/>
    <property type="match status" value="1"/>
</dbReference>
<comment type="caution">
    <text evidence="2">The sequence shown here is derived from an EMBL/GenBank/DDBJ whole genome shotgun (WGS) entry which is preliminary data.</text>
</comment>
<organism evidence="2 3">
    <name type="scientific">Cherax quadricarinatus</name>
    <name type="common">Australian red claw crayfish</name>
    <dbReference type="NCBI Taxonomy" id="27406"/>
    <lineage>
        <taxon>Eukaryota</taxon>
        <taxon>Metazoa</taxon>
        <taxon>Ecdysozoa</taxon>
        <taxon>Arthropoda</taxon>
        <taxon>Crustacea</taxon>
        <taxon>Multicrustacea</taxon>
        <taxon>Malacostraca</taxon>
        <taxon>Eumalacostraca</taxon>
        <taxon>Eucarida</taxon>
        <taxon>Decapoda</taxon>
        <taxon>Pleocyemata</taxon>
        <taxon>Astacidea</taxon>
        <taxon>Parastacoidea</taxon>
        <taxon>Parastacidae</taxon>
        <taxon>Cherax</taxon>
    </lineage>
</organism>
<feature type="compositionally biased region" description="Low complexity" evidence="1">
    <location>
        <begin position="120"/>
        <end position="140"/>
    </location>
</feature>
<dbReference type="Proteomes" id="UP001445076">
    <property type="component" value="Unassembled WGS sequence"/>
</dbReference>
<feature type="compositionally biased region" description="Low complexity" evidence="1">
    <location>
        <begin position="186"/>
        <end position="210"/>
    </location>
</feature>
<dbReference type="AlphaFoldDB" id="A0AAW0XBV0"/>
<feature type="compositionally biased region" description="Pro residues" evidence="1">
    <location>
        <begin position="211"/>
        <end position="234"/>
    </location>
</feature>
<protein>
    <recommendedName>
        <fullName evidence="4">Coiled-coil domain-containing protein 6</fullName>
    </recommendedName>
</protein>
<evidence type="ECO:0000313" key="3">
    <source>
        <dbReference type="Proteomes" id="UP001445076"/>
    </source>
</evidence>
<accession>A0AAW0XBV0</accession>
<feature type="region of interest" description="Disordered" evidence="1">
    <location>
        <begin position="95"/>
        <end position="240"/>
    </location>
</feature>
<keyword evidence="3" id="KW-1185">Reference proteome</keyword>
<evidence type="ECO:0000313" key="2">
    <source>
        <dbReference type="EMBL" id="KAK8737155.1"/>
    </source>
</evidence>
<feature type="non-terminal residue" evidence="2">
    <location>
        <position position="1"/>
    </location>
</feature>
<dbReference type="EMBL" id="JARKIK010000043">
    <property type="protein sequence ID" value="KAK8737155.1"/>
    <property type="molecule type" value="Genomic_DNA"/>
</dbReference>
<evidence type="ECO:0000256" key="1">
    <source>
        <dbReference type="SAM" id="MobiDB-lite"/>
    </source>
</evidence>
<dbReference type="InterPro" id="IPR019152">
    <property type="entry name" value="DUF2046"/>
</dbReference>
<dbReference type="Pfam" id="PF09755">
    <property type="entry name" value="DUF2046"/>
    <property type="match status" value="1"/>
</dbReference>